<dbReference type="Proteomes" id="UP000249757">
    <property type="component" value="Unassembled WGS sequence"/>
</dbReference>
<comment type="caution">
    <text evidence="2">The sequence shown here is derived from an EMBL/GenBank/DDBJ whole genome shotgun (WGS) entry which is preliminary data.</text>
</comment>
<organism evidence="2 3">
    <name type="scientific">Pyrenophora tritici-repentis</name>
    <dbReference type="NCBI Taxonomy" id="45151"/>
    <lineage>
        <taxon>Eukaryota</taxon>
        <taxon>Fungi</taxon>
        <taxon>Dikarya</taxon>
        <taxon>Ascomycota</taxon>
        <taxon>Pezizomycotina</taxon>
        <taxon>Dothideomycetes</taxon>
        <taxon>Pleosporomycetidae</taxon>
        <taxon>Pleosporales</taxon>
        <taxon>Pleosporineae</taxon>
        <taxon>Pleosporaceae</taxon>
        <taxon>Pyrenophora</taxon>
    </lineage>
</organism>
<feature type="region of interest" description="Disordered" evidence="1">
    <location>
        <begin position="34"/>
        <end position="107"/>
    </location>
</feature>
<proteinExistence type="predicted"/>
<dbReference type="EMBL" id="NRDI02000006">
    <property type="protein sequence ID" value="KAI1515418.1"/>
    <property type="molecule type" value="Genomic_DNA"/>
</dbReference>
<name>A0A5M9KZ81_9PLEO</name>
<reference evidence="3" key="1">
    <citation type="journal article" date="2022" name="Microb. Genom.">
        <title>A global pangenome for the wheat fungal pathogen Pyrenophora tritici-repentis and prediction of effector protein structural homology.</title>
        <authorList>
            <person name="Moolhuijzen P.M."/>
            <person name="See P.T."/>
            <person name="Shi G."/>
            <person name="Powell H.R."/>
            <person name="Cockram J."/>
            <person name="Jorgensen L.N."/>
            <person name="Benslimane H."/>
            <person name="Strelkov S.E."/>
            <person name="Turner J."/>
            <person name="Liu Z."/>
            <person name="Moffat C.S."/>
        </authorList>
    </citation>
    <scope>NUCLEOTIDE SEQUENCE [LARGE SCALE GENOMIC DNA]</scope>
</reference>
<evidence type="ECO:0000313" key="3">
    <source>
        <dbReference type="Proteomes" id="UP000249757"/>
    </source>
</evidence>
<keyword evidence="3" id="KW-1185">Reference proteome</keyword>
<gene>
    <name evidence="2" type="ORF">Ptr86124_005419</name>
</gene>
<sequence>MVKLPKTVATLTKMSVTAETVLEAPRVLAKVQPSAVGDLRNGKTRPDVYGQGKGGYEKDSSPNTKGSAKAVSSQEVLQEQGNYYTTDTSPSLSQSQLTHAKAKKPIH</sequence>
<protein>
    <submittedName>
        <fullName evidence="2">Uncharacterized protein</fullName>
    </submittedName>
</protein>
<evidence type="ECO:0000256" key="1">
    <source>
        <dbReference type="SAM" id="MobiDB-lite"/>
    </source>
</evidence>
<evidence type="ECO:0000313" key="2">
    <source>
        <dbReference type="EMBL" id="KAI1515418.1"/>
    </source>
</evidence>
<dbReference type="AlphaFoldDB" id="A0A5M9KZ81"/>
<accession>A0A5M9KZ81</accession>
<feature type="compositionally biased region" description="Polar residues" evidence="1">
    <location>
        <begin position="61"/>
        <end position="98"/>
    </location>
</feature>